<dbReference type="GO" id="GO:0008861">
    <property type="term" value="F:formate C-acetyltransferase activity"/>
    <property type="evidence" value="ECO:0007669"/>
    <property type="project" value="TreeGrafter"/>
</dbReference>
<organism evidence="2 3">
    <name type="scientific">Saccharothrix algeriensis</name>
    <dbReference type="NCBI Taxonomy" id="173560"/>
    <lineage>
        <taxon>Bacteria</taxon>
        <taxon>Bacillati</taxon>
        <taxon>Actinomycetota</taxon>
        <taxon>Actinomycetes</taxon>
        <taxon>Pseudonocardiales</taxon>
        <taxon>Pseudonocardiaceae</taxon>
        <taxon>Saccharothrix</taxon>
    </lineage>
</organism>
<dbReference type="Gene3D" id="3.20.70.20">
    <property type="match status" value="1"/>
</dbReference>
<evidence type="ECO:0000259" key="1">
    <source>
        <dbReference type="PROSITE" id="PS51554"/>
    </source>
</evidence>
<accession>A0A8T8I038</accession>
<dbReference type="Proteomes" id="UP000671828">
    <property type="component" value="Chromosome"/>
</dbReference>
<feature type="non-terminal residue" evidence="2">
    <location>
        <position position="93"/>
    </location>
</feature>
<protein>
    <submittedName>
        <fullName evidence="2">Formate acetyltransferase</fullName>
    </submittedName>
</protein>
<dbReference type="GO" id="GO:0005829">
    <property type="term" value="C:cytosol"/>
    <property type="evidence" value="ECO:0007669"/>
    <property type="project" value="TreeGrafter"/>
</dbReference>
<dbReference type="PROSITE" id="PS51554">
    <property type="entry name" value="PFL"/>
    <property type="match status" value="1"/>
</dbReference>
<feature type="non-terminal residue" evidence="2">
    <location>
        <position position="1"/>
    </location>
</feature>
<dbReference type="InterPro" id="IPR004184">
    <property type="entry name" value="PFL_dom"/>
</dbReference>
<reference evidence="2" key="1">
    <citation type="submission" date="2021-04" db="EMBL/GenBank/DDBJ databases">
        <title>Saccharothrix algeriensis WGS.</title>
        <authorList>
            <person name="Stuskova K."/>
            <person name="Hakalova E."/>
            <person name="Tebbal A.B."/>
            <person name="Eichmeier A."/>
        </authorList>
    </citation>
    <scope>NUCLEOTIDE SEQUENCE</scope>
    <source>
        <strain evidence="2">NRRL B-24137</strain>
    </source>
</reference>
<dbReference type="PANTHER" id="PTHR30191">
    <property type="entry name" value="FORMATE ACETYLTRANSFERASE"/>
    <property type="match status" value="1"/>
</dbReference>
<dbReference type="SUPFAM" id="SSF51998">
    <property type="entry name" value="PFL-like glycyl radical enzymes"/>
    <property type="match status" value="1"/>
</dbReference>
<dbReference type="InterPro" id="IPR050244">
    <property type="entry name" value="Auton_GlycylRad_Cofactor"/>
</dbReference>
<sequence>DSLSSIRHAKVRVVRDDTGLAVDYVVEGDFPRYGNNDDRADSLAVGLVEDFMRLVRGYPAYRDAVHTQSVLTITSNVVYGRRTRNTPDGRRAG</sequence>
<dbReference type="EMBL" id="CP072788">
    <property type="protein sequence ID" value="QTR04017.1"/>
    <property type="molecule type" value="Genomic_DNA"/>
</dbReference>
<gene>
    <name evidence="2" type="ORF">J7S33_03135</name>
</gene>
<dbReference type="AlphaFoldDB" id="A0A8T8I038"/>
<dbReference type="PANTHER" id="PTHR30191:SF0">
    <property type="entry name" value="FORMATE ACETYLTRANSFERASE 1"/>
    <property type="match status" value="1"/>
</dbReference>
<dbReference type="Pfam" id="PF02901">
    <property type="entry name" value="PFL-like"/>
    <property type="match status" value="1"/>
</dbReference>
<evidence type="ECO:0000313" key="2">
    <source>
        <dbReference type="EMBL" id="QTR04017.1"/>
    </source>
</evidence>
<feature type="domain" description="PFL" evidence="1">
    <location>
        <begin position="1"/>
        <end position="91"/>
    </location>
</feature>
<proteinExistence type="predicted"/>
<name>A0A8T8I038_9PSEU</name>
<evidence type="ECO:0000313" key="3">
    <source>
        <dbReference type="Proteomes" id="UP000671828"/>
    </source>
</evidence>